<accession>A0A419RNH5</accession>
<dbReference type="EMBL" id="RAHX01000002">
    <property type="protein sequence ID" value="RJY06944.1"/>
    <property type="molecule type" value="Genomic_DNA"/>
</dbReference>
<evidence type="ECO:0008006" key="3">
    <source>
        <dbReference type="Google" id="ProtNLM"/>
    </source>
</evidence>
<reference evidence="1 2" key="1">
    <citation type="journal article" date="2017" name="Int. J. Syst. Evol. Microbiol.">
        <title>Erythrobacter aquimixticola sp. nov., isolated from the junction between the ocean and a freshwater spring.</title>
        <authorList>
            <person name="Park S."/>
            <person name="Jung Y.T."/>
            <person name="Choi S.J."/>
            <person name="Yoon J.H."/>
        </authorList>
    </citation>
    <scope>NUCLEOTIDE SEQUENCE [LARGE SCALE GENOMIC DNA]</scope>
    <source>
        <strain evidence="1 2">JSSK-14</strain>
    </source>
</reference>
<dbReference type="Proteomes" id="UP000285232">
    <property type="component" value="Unassembled WGS sequence"/>
</dbReference>
<dbReference type="OrthoDB" id="9782620at2"/>
<dbReference type="InterPro" id="IPR003738">
    <property type="entry name" value="SRAP"/>
</dbReference>
<proteinExistence type="predicted"/>
<gene>
    <name evidence="1" type="ORF">D6201_12770</name>
</gene>
<dbReference type="GO" id="GO:0003697">
    <property type="term" value="F:single-stranded DNA binding"/>
    <property type="evidence" value="ECO:0007669"/>
    <property type="project" value="InterPro"/>
</dbReference>
<dbReference type="InterPro" id="IPR036590">
    <property type="entry name" value="SRAP-like"/>
</dbReference>
<dbReference type="Gene3D" id="3.90.1680.10">
    <property type="entry name" value="SOS response associated peptidase-like"/>
    <property type="match status" value="1"/>
</dbReference>
<dbReference type="AlphaFoldDB" id="A0A419RNH5"/>
<name>A0A419RNH5_9SPHN</name>
<sequence>MPDEPVFVVAGIWRSTPEWGDAYSMVMTDACVRVAGVHDRMPVVLKREDWPVWTTEEPEQARALCVPFDGAMAVNRTTDPWARKSA</sequence>
<protein>
    <recommendedName>
        <fullName evidence="3">Abasic site processing protein</fullName>
    </recommendedName>
</protein>
<evidence type="ECO:0000313" key="2">
    <source>
        <dbReference type="Proteomes" id="UP000285232"/>
    </source>
</evidence>
<dbReference type="RefSeq" id="WP_120049440.1">
    <property type="nucleotide sequence ID" value="NZ_RAHX01000002.1"/>
</dbReference>
<comment type="caution">
    <text evidence="1">The sequence shown here is derived from an EMBL/GenBank/DDBJ whole genome shotgun (WGS) entry which is preliminary data.</text>
</comment>
<dbReference type="Pfam" id="PF02586">
    <property type="entry name" value="SRAP"/>
    <property type="match status" value="1"/>
</dbReference>
<dbReference type="SUPFAM" id="SSF143081">
    <property type="entry name" value="BB1717-like"/>
    <property type="match status" value="1"/>
</dbReference>
<dbReference type="GO" id="GO:0106300">
    <property type="term" value="P:protein-DNA covalent cross-linking repair"/>
    <property type="evidence" value="ECO:0007669"/>
    <property type="project" value="InterPro"/>
</dbReference>
<keyword evidence="2" id="KW-1185">Reference proteome</keyword>
<evidence type="ECO:0000313" key="1">
    <source>
        <dbReference type="EMBL" id="RJY06944.1"/>
    </source>
</evidence>
<organism evidence="1 2">
    <name type="scientific">Aurantiacibacter aquimixticola</name>
    <dbReference type="NCBI Taxonomy" id="1958945"/>
    <lineage>
        <taxon>Bacteria</taxon>
        <taxon>Pseudomonadati</taxon>
        <taxon>Pseudomonadota</taxon>
        <taxon>Alphaproteobacteria</taxon>
        <taxon>Sphingomonadales</taxon>
        <taxon>Erythrobacteraceae</taxon>
        <taxon>Aurantiacibacter</taxon>
    </lineage>
</organism>